<feature type="transmembrane region" description="Helical" evidence="1">
    <location>
        <begin position="193"/>
        <end position="213"/>
    </location>
</feature>
<feature type="transmembrane region" description="Helical" evidence="1">
    <location>
        <begin position="256"/>
        <end position="277"/>
    </location>
</feature>
<accession>A0A382MS59</accession>
<dbReference type="EMBL" id="UINC01095455">
    <property type="protein sequence ID" value="SVC51556.1"/>
    <property type="molecule type" value="Genomic_DNA"/>
</dbReference>
<evidence type="ECO:0008006" key="3">
    <source>
        <dbReference type="Google" id="ProtNLM"/>
    </source>
</evidence>
<gene>
    <name evidence="2" type="ORF">METZ01_LOCUS304410</name>
</gene>
<feature type="transmembrane region" description="Helical" evidence="1">
    <location>
        <begin position="124"/>
        <end position="147"/>
    </location>
</feature>
<feature type="transmembrane region" description="Helical" evidence="1">
    <location>
        <begin position="6"/>
        <end position="26"/>
    </location>
</feature>
<keyword evidence="1" id="KW-0472">Membrane</keyword>
<evidence type="ECO:0000256" key="1">
    <source>
        <dbReference type="SAM" id="Phobius"/>
    </source>
</evidence>
<feature type="transmembrane region" description="Helical" evidence="1">
    <location>
        <begin position="38"/>
        <end position="59"/>
    </location>
</feature>
<keyword evidence="1" id="KW-1133">Transmembrane helix</keyword>
<feature type="non-terminal residue" evidence="2">
    <location>
        <position position="283"/>
    </location>
</feature>
<organism evidence="2">
    <name type="scientific">marine metagenome</name>
    <dbReference type="NCBI Taxonomy" id="408172"/>
    <lineage>
        <taxon>unclassified sequences</taxon>
        <taxon>metagenomes</taxon>
        <taxon>ecological metagenomes</taxon>
    </lineage>
</organism>
<reference evidence="2" key="1">
    <citation type="submission" date="2018-05" db="EMBL/GenBank/DDBJ databases">
        <authorList>
            <person name="Lanie J.A."/>
            <person name="Ng W.-L."/>
            <person name="Kazmierczak K.M."/>
            <person name="Andrzejewski T.M."/>
            <person name="Davidsen T.M."/>
            <person name="Wayne K.J."/>
            <person name="Tettelin H."/>
            <person name="Glass J.I."/>
            <person name="Rusch D."/>
            <person name="Podicherti R."/>
            <person name="Tsui H.-C.T."/>
            <person name="Winkler M.E."/>
        </authorList>
    </citation>
    <scope>NUCLEOTIDE SEQUENCE</scope>
</reference>
<protein>
    <recommendedName>
        <fullName evidence="3">Histidine kinase N-terminal 7TM region domain-containing protein</fullName>
    </recommendedName>
</protein>
<proteinExistence type="predicted"/>
<keyword evidence="1" id="KW-0812">Transmembrane</keyword>
<feature type="transmembrane region" description="Helical" evidence="1">
    <location>
        <begin position="97"/>
        <end position="118"/>
    </location>
</feature>
<feature type="transmembrane region" description="Helical" evidence="1">
    <location>
        <begin position="65"/>
        <end position="85"/>
    </location>
</feature>
<dbReference type="AlphaFoldDB" id="A0A382MS59"/>
<sequence>MEINELAAIGQGLATAVFAGLSILLIGRWKNRPKAPVIAMASGATAFWAAVQTVGSLGIVQSSVILLVVEWGRNLAWLVALILILRDLDVTRRAGPIATRYGVAFFLAAALLTVYYSIRTIQPISMTGVVVGGVMLSILILILVEQVYRNAPFDARSGLKYFCVGVAGIYIYDLVIFTFTIVNREMDVNQWTARGFVTALFAVPLAFSARRSFRLSLDDYLPRQIVFYGFSLVAIGIFVLFILIGDAYIRAYGGTWVGVLQIVFIVSALFFIAVVMVSPTIRA</sequence>
<evidence type="ECO:0000313" key="2">
    <source>
        <dbReference type="EMBL" id="SVC51556.1"/>
    </source>
</evidence>
<feature type="transmembrane region" description="Helical" evidence="1">
    <location>
        <begin position="225"/>
        <end position="244"/>
    </location>
</feature>
<feature type="transmembrane region" description="Helical" evidence="1">
    <location>
        <begin position="159"/>
        <end position="181"/>
    </location>
</feature>
<name>A0A382MS59_9ZZZZ</name>